<dbReference type="EMBL" id="JAUSVK010000001">
    <property type="protein sequence ID" value="MDQ0395456.1"/>
    <property type="molecule type" value="Genomic_DNA"/>
</dbReference>
<proteinExistence type="predicted"/>
<accession>A0ABU0FLG8</accession>
<evidence type="ECO:0008006" key="3">
    <source>
        <dbReference type="Google" id="ProtNLM"/>
    </source>
</evidence>
<organism evidence="1 2">
    <name type="scientific">Labrys monachus</name>
    <dbReference type="NCBI Taxonomy" id="217067"/>
    <lineage>
        <taxon>Bacteria</taxon>
        <taxon>Pseudomonadati</taxon>
        <taxon>Pseudomonadota</taxon>
        <taxon>Alphaproteobacteria</taxon>
        <taxon>Hyphomicrobiales</taxon>
        <taxon>Xanthobacteraceae</taxon>
        <taxon>Labrys</taxon>
    </lineage>
</organism>
<keyword evidence="2" id="KW-1185">Reference proteome</keyword>
<evidence type="ECO:0000313" key="2">
    <source>
        <dbReference type="Proteomes" id="UP001237448"/>
    </source>
</evidence>
<dbReference type="RefSeq" id="WP_307434173.1">
    <property type="nucleotide sequence ID" value="NZ_JAUSVK010000001.1"/>
</dbReference>
<gene>
    <name evidence="1" type="ORF">J3R73_005248</name>
</gene>
<protein>
    <recommendedName>
        <fullName evidence="3">TfoX N-terminal domain-containing protein</fullName>
    </recommendedName>
</protein>
<comment type="caution">
    <text evidence="1">The sequence shown here is derived from an EMBL/GenBank/DDBJ whole genome shotgun (WGS) entry which is preliminary data.</text>
</comment>
<dbReference type="SUPFAM" id="SSF159894">
    <property type="entry name" value="YgaC/TfoX-N like"/>
    <property type="match status" value="1"/>
</dbReference>
<sequence length="117" mass="12445">MSIAMAPDAEGRLAAIAGAFLADPEVSRGKLFSAWGLKVRGKIFAMVTRGRLVVKLPRARVDSLVAQGLGDRFDPGHGRLMKEWLSLRGHEPDWRALMAEAKDFVAGAANAGSSGEG</sequence>
<name>A0ABU0FLG8_9HYPH</name>
<evidence type="ECO:0000313" key="1">
    <source>
        <dbReference type="EMBL" id="MDQ0395456.1"/>
    </source>
</evidence>
<reference evidence="1 2" key="1">
    <citation type="submission" date="2023-07" db="EMBL/GenBank/DDBJ databases">
        <title>Genomic Encyclopedia of Type Strains, Phase IV (KMG-IV): sequencing the most valuable type-strain genomes for metagenomic binning, comparative biology and taxonomic classification.</title>
        <authorList>
            <person name="Goeker M."/>
        </authorList>
    </citation>
    <scope>NUCLEOTIDE SEQUENCE [LARGE SCALE GENOMIC DNA]</scope>
    <source>
        <strain evidence="1 2">DSM 5896</strain>
    </source>
</reference>
<dbReference type="Proteomes" id="UP001237448">
    <property type="component" value="Unassembled WGS sequence"/>
</dbReference>